<dbReference type="InterPro" id="IPR007701">
    <property type="entry name" value="Interferon-rel_develop_reg_N"/>
</dbReference>
<dbReference type="Proteomes" id="UP000799757">
    <property type="component" value="Unassembled WGS sequence"/>
</dbReference>
<gene>
    <name evidence="4" type="ORF">K505DRAFT_379272</name>
</gene>
<dbReference type="Pfam" id="PF05004">
    <property type="entry name" value="IFRD"/>
    <property type="match status" value="1"/>
</dbReference>
<feature type="domain" description="Interferon-related developmental regulator N-terminal" evidence="3">
    <location>
        <begin position="67"/>
        <end position="376"/>
    </location>
</feature>
<dbReference type="InterPro" id="IPR011989">
    <property type="entry name" value="ARM-like"/>
</dbReference>
<dbReference type="PANTHER" id="PTHR12354:SF1">
    <property type="entry name" value="INTERFERON-RELATED DEVELOPMENTAL REGULATOR 1"/>
    <property type="match status" value="1"/>
</dbReference>
<evidence type="ECO:0000259" key="3">
    <source>
        <dbReference type="Pfam" id="PF05004"/>
    </source>
</evidence>
<sequence>MHDLRRQALESGKTVSRKARSKAVSTTSSKANSKAGSTLNSPAQSRANSRNPSRHGSDEEEYASDGSAWSDSAASIEDLLNHDEGDVAVHVWKTKLLEFIEQIIDRKRSSTEGRADSLRGYTHILRMIYGKDEIVHRMGDLLPAILRSIKAETNEHETVTALKALAVTIITVNSDNIYDSVASPLKRSIADSESVQTKISAIHALGTAAFFGGASEEEAEDIMGFFLEIIESDGLSINAHDEGSVVIAALEEWGLLATEIEDMEDATEAAVEAFVDQLESSDRGVQIAAGENIALLFEKSYTPREDDEELSEEGTNSDEDEPSSSVKFVKRYTVYRRQDQLMHTLDELATISTRKISKKDRKTMHLSFVDVKNSVEMPTIGPRYSMALDPVTGRPYGSRWKIRINRNVVLTINKWWKLMRLNAIRRIVQGGFVQQYEENEAVSRSLPFSMAY</sequence>
<dbReference type="OrthoDB" id="18978at2759"/>
<dbReference type="InterPro" id="IPR039777">
    <property type="entry name" value="IFRD"/>
</dbReference>
<evidence type="ECO:0000313" key="4">
    <source>
        <dbReference type="EMBL" id="KAF2787904.1"/>
    </source>
</evidence>
<organism evidence="4 5">
    <name type="scientific">Melanomma pulvis-pyrius CBS 109.77</name>
    <dbReference type="NCBI Taxonomy" id="1314802"/>
    <lineage>
        <taxon>Eukaryota</taxon>
        <taxon>Fungi</taxon>
        <taxon>Dikarya</taxon>
        <taxon>Ascomycota</taxon>
        <taxon>Pezizomycotina</taxon>
        <taxon>Dothideomycetes</taxon>
        <taxon>Pleosporomycetidae</taxon>
        <taxon>Pleosporales</taxon>
        <taxon>Melanommataceae</taxon>
        <taxon>Melanomma</taxon>
    </lineage>
</organism>
<dbReference type="AlphaFoldDB" id="A0A6A6WVG6"/>
<dbReference type="SUPFAM" id="SSF48371">
    <property type="entry name" value="ARM repeat"/>
    <property type="match status" value="1"/>
</dbReference>
<dbReference type="EMBL" id="MU002267">
    <property type="protein sequence ID" value="KAF2787904.1"/>
    <property type="molecule type" value="Genomic_DNA"/>
</dbReference>
<proteinExistence type="inferred from homology"/>
<keyword evidence="5" id="KW-1185">Reference proteome</keyword>
<dbReference type="Gene3D" id="1.25.10.10">
    <property type="entry name" value="Leucine-rich Repeat Variant"/>
    <property type="match status" value="1"/>
</dbReference>
<feature type="region of interest" description="Disordered" evidence="2">
    <location>
        <begin position="304"/>
        <end position="324"/>
    </location>
</feature>
<dbReference type="InterPro" id="IPR016024">
    <property type="entry name" value="ARM-type_fold"/>
</dbReference>
<accession>A0A6A6WVG6</accession>
<comment type="similarity">
    <text evidence="1">Belongs to the IFRD family.</text>
</comment>
<evidence type="ECO:0000313" key="5">
    <source>
        <dbReference type="Proteomes" id="UP000799757"/>
    </source>
</evidence>
<reference evidence="4" key="1">
    <citation type="journal article" date="2020" name="Stud. Mycol.">
        <title>101 Dothideomycetes genomes: a test case for predicting lifestyles and emergence of pathogens.</title>
        <authorList>
            <person name="Haridas S."/>
            <person name="Albert R."/>
            <person name="Binder M."/>
            <person name="Bloem J."/>
            <person name="Labutti K."/>
            <person name="Salamov A."/>
            <person name="Andreopoulos B."/>
            <person name="Baker S."/>
            <person name="Barry K."/>
            <person name="Bills G."/>
            <person name="Bluhm B."/>
            <person name="Cannon C."/>
            <person name="Castanera R."/>
            <person name="Culley D."/>
            <person name="Daum C."/>
            <person name="Ezra D."/>
            <person name="Gonzalez J."/>
            <person name="Henrissat B."/>
            <person name="Kuo A."/>
            <person name="Liang C."/>
            <person name="Lipzen A."/>
            <person name="Lutzoni F."/>
            <person name="Magnuson J."/>
            <person name="Mondo S."/>
            <person name="Nolan M."/>
            <person name="Ohm R."/>
            <person name="Pangilinan J."/>
            <person name="Park H.-J."/>
            <person name="Ramirez L."/>
            <person name="Alfaro M."/>
            <person name="Sun H."/>
            <person name="Tritt A."/>
            <person name="Yoshinaga Y."/>
            <person name="Zwiers L.-H."/>
            <person name="Turgeon B."/>
            <person name="Goodwin S."/>
            <person name="Spatafora J."/>
            <person name="Crous P."/>
            <person name="Grigoriev I."/>
        </authorList>
    </citation>
    <scope>NUCLEOTIDE SEQUENCE</scope>
    <source>
        <strain evidence="4">CBS 109.77</strain>
    </source>
</reference>
<evidence type="ECO:0000256" key="1">
    <source>
        <dbReference type="ARBA" id="ARBA00008828"/>
    </source>
</evidence>
<name>A0A6A6WVG6_9PLEO</name>
<evidence type="ECO:0000256" key="2">
    <source>
        <dbReference type="SAM" id="MobiDB-lite"/>
    </source>
</evidence>
<feature type="compositionally biased region" description="Polar residues" evidence="2">
    <location>
        <begin position="23"/>
        <end position="51"/>
    </location>
</feature>
<protein>
    <submittedName>
        <fullName evidence="4">IFRD domain-containing protein</fullName>
    </submittedName>
</protein>
<feature type="region of interest" description="Disordered" evidence="2">
    <location>
        <begin position="1"/>
        <end position="67"/>
    </location>
</feature>
<feature type="compositionally biased region" description="Acidic residues" evidence="2">
    <location>
        <begin position="305"/>
        <end position="322"/>
    </location>
</feature>
<dbReference type="PANTHER" id="PTHR12354">
    <property type="entry name" value="INTERFERON-RELATED DEVELOPMENTAL REGULATOR"/>
    <property type="match status" value="1"/>
</dbReference>